<dbReference type="PANTHER" id="PTHR30204:SF69">
    <property type="entry name" value="MERR-FAMILY TRANSCRIPTIONAL REGULATOR"/>
    <property type="match status" value="1"/>
</dbReference>
<keyword evidence="3" id="KW-0238">DNA-binding</keyword>
<gene>
    <name evidence="7" type="ORF">LKD48_10000</name>
</gene>
<keyword evidence="2" id="KW-0805">Transcription regulation</keyword>
<evidence type="ECO:0000256" key="4">
    <source>
        <dbReference type="ARBA" id="ARBA00023163"/>
    </source>
</evidence>
<dbReference type="Proteomes" id="UP001198200">
    <property type="component" value="Unassembled WGS sequence"/>
</dbReference>
<evidence type="ECO:0000256" key="3">
    <source>
        <dbReference type="ARBA" id="ARBA00023125"/>
    </source>
</evidence>
<evidence type="ECO:0000313" key="7">
    <source>
        <dbReference type="EMBL" id="MCC2221963.1"/>
    </source>
</evidence>
<protein>
    <submittedName>
        <fullName evidence="7">Helix-turn-helix domain-containing protein</fullName>
    </submittedName>
</protein>
<dbReference type="SMART" id="SM00422">
    <property type="entry name" value="HTH_MERR"/>
    <property type="match status" value="1"/>
</dbReference>
<dbReference type="InterPro" id="IPR000551">
    <property type="entry name" value="MerR-type_HTH_dom"/>
</dbReference>
<dbReference type="PANTHER" id="PTHR30204">
    <property type="entry name" value="REDOX-CYCLING DRUG-SENSING TRANSCRIPTIONAL ACTIVATOR SOXR"/>
    <property type="match status" value="1"/>
</dbReference>
<dbReference type="GO" id="GO:0003677">
    <property type="term" value="F:DNA binding"/>
    <property type="evidence" value="ECO:0007669"/>
    <property type="project" value="UniProtKB-KW"/>
</dbReference>
<dbReference type="AlphaFoldDB" id="A0AAE3JCS6"/>
<name>A0AAE3JCS6_9FIRM</name>
<keyword evidence="4" id="KW-0804">Transcription</keyword>
<evidence type="ECO:0000256" key="1">
    <source>
        <dbReference type="ARBA" id="ARBA00022491"/>
    </source>
</evidence>
<dbReference type="EMBL" id="JAJEQN010000024">
    <property type="protein sequence ID" value="MCC2221963.1"/>
    <property type="molecule type" value="Genomic_DNA"/>
</dbReference>
<evidence type="ECO:0000313" key="8">
    <source>
        <dbReference type="Proteomes" id="UP001198200"/>
    </source>
</evidence>
<reference evidence="7 8" key="1">
    <citation type="submission" date="2021-10" db="EMBL/GenBank/DDBJ databases">
        <title>Anaerobic single-cell dispensing facilitates the cultivation of human gut bacteria.</title>
        <authorList>
            <person name="Afrizal A."/>
        </authorList>
    </citation>
    <scope>NUCLEOTIDE SEQUENCE [LARGE SCALE GENOMIC DNA]</scope>
    <source>
        <strain evidence="7 8">CLA-AA-H224</strain>
    </source>
</reference>
<comment type="caution">
    <text evidence="7">The sequence shown here is derived from an EMBL/GenBank/DDBJ whole genome shotgun (WGS) entry which is preliminary data.</text>
</comment>
<evidence type="ECO:0000259" key="6">
    <source>
        <dbReference type="PROSITE" id="PS50937"/>
    </source>
</evidence>
<organism evidence="7 8">
    <name type="scientific">Anthropogastromicrobium aceti</name>
    <dbReference type="NCBI Taxonomy" id="2981768"/>
    <lineage>
        <taxon>Bacteria</taxon>
        <taxon>Bacillati</taxon>
        <taxon>Bacillota</taxon>
        <taxon>Clostridia</taxon>
        <taxon>Lachnospirales</taxon>
        <taxon>Lachnospiraceae</taxon>
        <taxon>Anthropogastromicrobium</taxon>
    </lineage>
</organism>
<dbReference type="GO" id="GO:0003700">
    <property type="term" value="F:DNA-binding transcription factor activity"/>
    <property type="evidence" value="ECO:0007669"/>
    <property type="project" value="InterPro"/>
</dbReference>
<evidence type="ECO:0000256" key="5">
    <source>
        <dbReference type="SAM" id="MobiDB-lite"/>
    </source>
</evidence>
<sequence>MQDREEKTEQQLQETIQAADEQPILISDACKQLNMEAHVLRYWEEELGLPIMRNDQGYRCYTNAQLLMFQRIKILRDAGYQLKAIKLVVPRLALLDDDEFYYLVKLSDEMNKRASELPDTLPAILPVSASQTELARKLRMEEFEDVMNRILDEALCRHSADVNAQLADTICEKIGVQLDNVIAEKITEQVSTKVIKEMDYRMRLQDDEAEERFRKLDETLFMRRKKSREQKEAAASRLPWKRKHKT</sequence>
<evidence type="ECO:0000256" key="2">
    <source>
        <dbReference type="ARBA" id="ARBA00023015"/>
    </source>
</evidence>
<keyword evidence="1" id="KW-0678">Repressor</keyword>
<dbReference type="RefSeq" id="WP_308731934.1">
    <property type="nucleotide sequence ID" value="NZ_JAJEQN010000024.1"/>
</dbReference>
<feature type="domain" description="HTH merR-type" evidence="6">
    <location>
        <begin position="40"/>
        <end position="91"/>
    </location>
</feature>
<dbReference type="PROSITE" id="PS50937">
    <property type="entry name" value="HTH_MERR_2"/>
    <property type="match status" value="1"/>
</dbReference>
<accession>A0AAE3JCS6</accession>
<dbReference type="SUPFAM" id="SSF46955">
    <property type="entry name" value="Putative DNA-binding domain"/>
    <property type="match status" value="1"/>
</dbReference>
<feature type="region of interest" description="Disordered" evidence="5">
    <location>
        <begin position="224"/>
        <end position="246"/>
    </location>
</feature>
<dbReference type="InterPro" id="IPR009061">
    <property type="entry name" value="DNA-bd_dom_put_sf"/>
</dbReference>
<dbReference type="Gene3D" id="1.10.1660.10">
    <property type="match status" value="1"/>
</dbReference>
<dbReference type="InterPro" id="IPR047057">
    <property type="entry name" value="MerR_fam"/>
</dbReference>
<keyword evidence="8" id="KW-1185">Reference proteome</keyword>
<dbReference type="Pfam" id="PF13411">
    <property type="entry name" value="MerR_1"/>
    <property type="match status" value="1"/>
</dbReference>
<proteinExistence type="predicted"/>